<proteinExistence type="predicted"/>
<dbReference type="PANTHER" id="PTHR37314">
    <property type="entry name" value="SLR0142 PROTEIN"/>
    <property type="match status" value="1"/>
</dbReference>
<accession>A0ABW5UVX6</accession>
<dbReference type="EMBL" id="JBHUNE010000003">
    <property type="protein sequence ID" value="MFD2757385.1"/>
    <property type="molecule type" value="Genomic_DNA"/>
</dbReference>
<organism evidence="2 3">
    <name type="scientific">Gulosibacter faecalis</name>
    <dbReference type="NCBI Taxonomy" id="272240"/>
    <lineage>
        <taxon>Bacteria</taxon>
        <taxon>Bacillati</taxon>
        <taxon>Actinomycetota</taxon>
        <taxon>Actinomycetes</taxon>
        <taxon>Micrococcales</taxon>
        <taxon>Microbacteriaceae</taxon>
        <taxon>Gulosibacter</taxon>
    </lineage>
</organism>
<evidence type="ECO:0000313" key="2">
    <source>
        <dbReference type="EMBL" id="MFD2757385.1"/>
    </source>
</evidence>
<dbReference type="Proteomes" id="UP001597492">
    <property type="component" value="Unassembled WGS sequence"/>
</dbReference>
<keyword evidence="1" id="KW-1133">Transmembrane helix</keyword>
<keyword evidence="3" id="KW-1185">Reference proteome</keyword>
<gene>
    <name evidence="2" type="ORF">ACFSW7_03210</name>
</gene>
<feature type="transmembrane region" description="Helical" evidence="1">
    <location>
        <begin position="192"/>
        <end position="208"/>
    </location>
</feature>
<feature type="transmembrane region" description="Helical" evidence="1">
    <location>
        <begin position="89"/>
        <end position="113"/>
    </location>
</feature>
<sequence length="221" mass="22636">MKDVTRKGLVLSSSLAFVAGYVDAIGFIATGGMFVSFMSGNSTQIGVELFQDGLAQALMGAALVGGFLVGVVLAAMFASRGGDHRRDVVGTAALAMAIVAASEILGWPSPWWYVLVAAAMGSLNTLYLADGRARVAITYATGTLVSLGLALAALVTGRSRTAWIRPLLLWGSLAVGAVVGAGIHFVSPAWSLAFGAAALFAIASALAVRRPLQRAGARAPR</sequence>
<comment type="caution">
    <text evidence="2">The sequence shown here is derived from an EMBL/GenBank/DDBJ whole genome shotgun (WGS) entry which is preliminary data.</text>
</comment>
<feature type="transmembrane region" description="Helical" evidence="1">
    <location>
        <begin position="133"/>
        <end position="155"/>
    </location>
</feature>
<feature type="transmembrane region" description="Helical" evidence="1">
    <location>
        <begin position="57"/>
        <end position="77"/>
    </location>
</feature>
<protein>
    <submittedName>
        <fullName evidence="2">YoaK family protein</fullName>
    </submittedName>
</protein>
<evidence type="ECO:0000313" key="3">
    <source>
        <dbReference type="Proteomes" id="UP001597492"/>
    </source>
</evidence>
<dbReference type="Pfam" id="PF06912">
    <property type="entry name" value="DUF1275"/>
    <property type="match status" value="1"/>
</dbReference>
<reference evidence="3" key="1">
    <citation type="journal article" date="2019" name="Int. J. Syst. Evol. Microbiol.">
        <title>The Global Catalogue of Microorganisms (GCM) 10K type strain sequencing project: providing services to taxonomists for standard genome sequencing and annotation.</title>
        <authorList>
            <consortium name="The Broad Institute Genomics Platform"/>
            <consortium name="The Broad Institute Genome Sequencing Center for Infectious Disease"/>
            <person name="Wu L."/>
            <person name="Ma J."/>
        </authorList>
    </citation>
    <scope>NUCLEOTIDE SEQUENCE [LARGE SCALE GENOMIC DNA]</scope>
    <source>
        <strain evidence="3">TISTR 1514</strain>
    </source>
</reference>
<dbReference type="InterPro" id="IPR010699">
    <property type="entry name" value="DUF1275"/>
</dbReference>
<dbReference type="RefSeq" id="WP_019617931.1">
    <property type="nucleotide sequence ID" value="NZ_JBHUNE010000003.1"/>
</dbReference>
<evidence type="ECO:0000256" key="1">
    <source>
        <dbReference type="SAM" id="Phobius"/>
    </source>
</evidence>
<feature type="transmembrane region" description="Helical" evidence="1">
    <location>
        <begin position="167"/>
        <end position="186"/>
    </location>
</feature>
<keyword evidence="1" id="KW-0812">Transmembrane</keyword>
<name>A0ABW5UVX6_9MICO</name>
<dbReference type="PANTHER" id="PTHR37314:SF4">
    <property type="entry name" value="UPF0700 TRANSMEMBRANE PROTEIN YOAK"/>
    <property type="match status" value="1"/>
</dbReference>
<keyword evidence="1" id="KW-0472">Membrane</keyword>